<reference evidence="3" key="1">
    <citation type="submission" date="2021-07" db="EMBL/GenBank/DDBJ databases">
        <title>Complete genome sequence of Crassaminicella sp. 143-21, isolated from a deep-sea hydrothermal vent.</title>
        <authorList>
            <person name="Li X."/>
        </authorList>
    </citation>
    <scope>NUCLEOTIDE SEQUENCE</scope>
    <source>
        <strain evidence="3">143-21</strain>
    </source>
</reference>
<dbReference type="Pfam" id="PF01520">
    <property type="entry name" value="Amidase_3"/>
    <property type="match status" value="1"/>
</dbReference>
<proteinExistence type="predicted"/>
<keyword evidence="4" id="KW-1185">Reference proteome</keyword>
<accession>A0ABX8REJ7</accession>
<dbReference type="InterPro" id="IPR050695">
    <property type="entry name" value="N-acetylmuramoyl_amidase_3"/>
</dbReference>
<organism evidence="3 4">
    <name type="scientific">Crassaminicella indica</name>
    <dbReference type="NCBI Taxonomy" id="2855394"/>
    <lineage>
        <taxon>Bacteria</taxon>
        <taxon>Bacillati</taxon>
        <taxon>Bacillota</taxon>
        <taxon>Clostridia</taxon>
        <taxon>Eubacteriales</taxon>
        <taxon>Clostridiaceae</taxon>
        <taxon>Crassaminicella</taxon>
    </lineage>
</organism>
<evidence type="ECO:0000313" key="3">
    <source>
        <dbReference type="EMBL" id="QXM06335.1"/>
    </source>
</evidence>
<dbReference type="CDD" id="cd02696">
    <property type="entry name" value="MurNAc-LAA"/>
    <property type="match status" value="1"/>
</dbReference>
<dbReference type="EMBL" id="CP078093">
    <property type="protein sequence ID" value="QXM06335.1"/>
    <property type="molecule type" value="Genomic_DNA"/>
</dbReference>
<dbReference type="RefSeq" id="WP_218283031.1">
    <property type="nucleotide sequence ID" value="NZ_CP078093.1"/>
</dbReference>
<dbReference type="Proteomes" id="UP000886818">
    <property type="component" value="Chromosome"/>
</dbReference>
<gene>
    <name evidence="3" type="ORF">KVH43_00685</name>
</gene>
<dbReference type="PANTHER" id="PTHR30404:SF0">
    <property type="entry name" value="N-ACETYLMURAMOYL-L-ALANINE AMIDASE AMIC"/>
    <property type="match status" value="1"/>
</dbReference>
<evidence type="ECO:0000259" key="2">
    <source>
        <dbReference type="SMART" id="SM00646"/>
    </source>
</evidence>
<feature type="domain" description="MurNAc-LAA" evidence="2">
    <location>
        <begin position="64"/>
        <end position="176"/>
    </location>
</feature>
<evidence type="ECO:0000256" key="1">
    <source>
        <dbReference type="ARBA" id="ARBA00022801"/>
    </source>
</evidence>
<sequence>MKPLIIIDPGHGGRDPGGGSNEYWLEKDMVLKISKYQYERLKALGIPVQLTRNDDVYLSSSQRAKIVRDSEAKYCISNHINAGGGEGAETIHSIYSDAKLATKILDQIRQAGQKTRRVFYRTLSNSPHLDYYFMHRETGNVETVIVEYGFADQKEDTDRLLNHWKDYAEAVIKAICEHIGHNYQKSFNIDKDSWKHEGVEYLYKEGILNDLQGWKQKINEPMPVWAVTLLLKKICEKLKEES</sequence>
<protein>
    <submittedName>
        <fullName evidence="3">N-acetylmuramoyl-L-alanine amidase</fullName>
    </submittedName>
</protein>
<name>A0ABX8REJ7_9CLOT</name>
<keyword evidence="1" id="KW-0378">Hydrolase</keyword>
<dbReference type="PANTHER" id="PTHR30404">
    <property type="entry name" value="N-ACETYLMURAMOYL-L-ALANINE AMIDASE"/>
    <property type="match status" value="1"/>
</dbReference>
<dbReference type="SMART" id="SM00646">
    <property type="entry name" value="Ami_3"/>
    <property type="match status" value="1"/>
</dbReference>
<dbReference type="InterPro" id="IPR002508">
    <property type="entry name" value="MurNAc-LAA_cat"/>
</dbReference>
<evidence type="ECO:0000313" key="4">
    <source>
        <dbReference type="Proteomes" id="UP000886818"/>
    </source>
</evidence>